<dbReference type="PATRIC" id="fig|1538.10.peg.1436"/>
<dbReference type="Pfam" id="PF08448">
    <property type="entry name" value="PAS_4"/>
    <property type="match status" value="1"/>
</dbReference>
<dbReference type="RefSeq" id="WP_063554509.1">
    <property type="nucleotide sequence ID" value="NZ_LITT01000008.1"/>
</dbReference>
<dbReference type="SMART" id="SM00267">
    <property type="entry name" value="GGDEF"/>
    <property type="match status" value="1"/>
</dbReference>
<dbReference type="PROSITE" id="PS50887">
    <property type="entry name" value="GGDEF"/>
    <property type="match status" value="1"/>
</dbReference>
<feature type="domain" description="HD-GYP" evidence="3">
    <location>
        <begin position="642"/>
        <end position="826"/>
    </location>
</feature>
<dbReference type="CDD" id="cd00077">
    <property type="entry name" value="HDc"/>
    <property type="match status" value="1"/>
</dbReference>
<keyword evidence="4" id="KW-0378">Hydrolase</keyword>
<feature type="domain" description="GGDEF" evidence="2">
    <location>
        <begin position="521"/>
        <end position="656"/>
    </location>
</feature>
<dbReference type="SMART" id="SM00091">
    <property type="entry name" value="PAS"/>
    <property type="match status" value="1"/>
</dbReference>
<dbReference type="SMART" id="SM00471">
    <property type="entry name" value="HDc"/>
    <property type="match status" value="1"/>
</dbReference>
<dbReference type="AlphaFoldDB" id="A0A162L4S8"/>
<reference evidence="4 5" key="1">
    <citation type="journal article" date="2015" name="Biotechnol. Bioeng.">
        <title>Genome sequence and phenotypic characterization of Caulobacter segnis.</title>
        <authorList>
            <person name="Patel S."/>
            <person name="Fletcher B."/>
            <person name="Scott D.C."/>
            <person name="Ely B."/>
        </authorList>
    </citation>
    <scope>NUCLEOTIDE SEQUENCE [LARGE SCALE GENOMIC DNA]</scope>
    <source>
        <strain evidence="4 5">ERI-2</strain>
    </source>
</reference>
<dbReference type="InterPro" id="IPR043128">
    <property type="entry name" value="Rev_trsase/Diguanyl_cyclase"/>
</dbReference>
<dbReference type="Gene3D" id="3.30.450.20">
    <property type="entry name" value="PAS domain"/>
    <property type="match status" value="1"/>
</dbReference>
<dbReference type="PROSITE" id="PS50112">
    <property type="entry name" value="PAS"/>
    <property type="match status" value="1"/>
</dbReference>
<dbReference type="CDD" id="cd01949">
    <property type="entry name" value="GGDEF"/>
    <property type="match status" value="1"/>
</dbReference>
<dbReference type="PROSITE" id="PS51832">
    <property type="entry name" value="HD_GYP"/>
    <property type="match status" value="1"/>
</dbReference>
<evidence type="ECO:0000313" key="4">
    <source>
        <dbReference type="EMBL" id="OAA91102.1"/>
    </source>
</evidence>
<dbReference type="SUPFAM" id="SSF55785">
    <property type="entry name" value="PYP-like sensor domain (PAS domain)"/>
    <property type="match status" value="1"/>
</dbReference>
<sequence>MIGIKHKVFIIVFITIVTCLLGNNFGKAVSADNKESVNPNKETVYKALGNDEKKADRTIIIGDDEDYPPYSFIDENGNPTGFNVELAKAAAEAMGFKVKIKLGVWSEIRDELENGKINVISGMFYSKDREKLYSFTTKTSITSADVFTRKGKSIKNISQLRGKTVVVEADEISGEYLKKQNLGINFVKVNSSEEALKLVSMNKYDYAVVSTIIGHYFMKKDKISNIKGNGLVINPDDYCIAVKKGNEDLLFALNGGLQVLKATGKYDEIYNKWLGVYEEKTFYQTVIEYRSLIMASAASILLLLLWNITLKKRVAVRTKELLEANDALKKSKQELLVSNEEIEASYNELAAIEEELRSQYYRLMKSEENLKKSEERNRAIVTAIPDIIFVVDENAVFKDCQVKDTSLLIMPKNEFIGKTLWDVLPPKIAETGFEKIKAALKNNSLESFEYEIDIPAGRKYYELRIIKCRENEIIAISRDITDERKNQKKIEFLSYNDQLTGLYNRRFFEEELERLNDKENLPLTIVMADVNGLKLINDSFGHAAGDELLKKVSVVMLNACGDKGIISRVGGDEFVILLPKTNELEADKILKRISELASKEKVESINLSISFGFATKCHDEEDVFEVLKKAEDFMYKKKLFESPSMRGETIGAIINTLHEKNKREEQHSHRVSEYCNLLGKAMNLPDGEIQELKTVGLLHDIGKVAIDENILNKPDKLTDEEWKKIKRHPEIGYRILSSVNNMAEMSEYVLAHHERWDGKGYPKGLKGKQIPLKSRIIAIADAFDAMTSERAYRSALSKEIAVEELIKNAGIQFDPELVKIFIEKIV</sequence>
<name>A0A162L4S8_9CLOT</name>
<dbReference type="EMBL" id="LITT01000008">
    <property type="protein sequence ID" value="OAA91102.1"/>
    <property type="molecule type" value="Genomic_DNA"/>
</dbReference>
<dbReference type="InterPro" id="IPR001638">
    <property type="entry name" value="Solute-binding_3/MltF_N"/>
</dbReference>
<proteinExistence type="predicted"/>
<dbReference type="CDD" id="cd13704">
    <property type="entry name" value="PBP2_HisK"/>
    <property type="match status" value="1"/>
</dbReference>
<dbReference type="InterPro" id="IPR037522">
    <property type="entry name" value="HD_GYP_dom"/>
</dbReference>
<evidence type="ECO:0000259" key="2">
    <source>
        <dbReference type="PROSITE" id="PS50887"/>
    </source>
</evidence>
<dbReference type="GO" id="GO:0071111">
    <property type="term" value="F:cyclic-guanylate-specific phosphodiesterase activity"/>
    <property type="evidence" value="ECO:0007669"/>
    <property type="project" value="UniProtKB-EC"/>
</dbReference>
<dbReference type="OrthoDB" id="9804747at2"/>
<dbReference type="InterPro" id="IPR000014">
    <property type="entry name" value="PAS"/>
</dbReference>
<dbReference type="InterPro" id="IPR035965">
    <property type="entry name" value="PAS-like_dom_sf"/>
</dbReference>
<dbReference type="CDD" id="cd00130">
    <property type="entry name" value="PAS"/>
    <property type="match status" value="1"/>
</dbReference>
<accession>A0A162L4S8</accession>
<dbReference type="PANTHER" id="PTHR43155:SF2">
    <property type="entry name" value="CYCLIC DI-GMP PHOSPHODIESTERASE PA4108"/>
    <property type="match status" value="1"/>
</dbReference>
<protein>
    <submittedName>
        <fullName evidence="4">Cyclic di-GMP phosphodiesterase response regulator RpfG</fullName>
        <ecNumber evidence="4">3.1.4.52</ecNumber>
    </submittedName>
</protein>
<organism evidence="4 5">
    <name type="scientific">Clostridium ljungdahlii</name>
    <dbReference type="NCBI Taxonomy" id="1538"/>
    <lineage>
        <taxon>Bacteria</taxon>
        <taxon>Bacillati</taxon>
        <taxon>Bacillota</taxon>
        <taxon>Clostridia</taxon>
        <taxon>Eubacteriales</taxon>
        <taxon>Clostridiaceae</taxon>
        <taxon>Clostridium</taxon>
    </lineage>
</organism>
<feature type="domain" description="PAS" evidence="1">
    <location>
        <begin position="373"/>
        <end position="443"/>
    </location>
</feature>
<dbReference type="NCBIfam" id="TIGR00254">
    <property type="entry name" value="GGDEF"/>
    <property type="match status" value="1"/>
</dbReference>
<dbReference type="Pfam" id="PF00990">
    <property type="entry name" value="GGDEF"/>
    <property type="match status" value="1"/>
</dbReference>
<evidence type="ECO:0000313" key="5">
    <source>
        <dbReference type="Proteomes" id="UP000077407"/>
    </source>
</evidence>
<evidence type="ECO:0000259" key="3">
    <source>
        <dbReference type="PROSITE" id="PS51832"/>
    </source>
</evidence>
<dbReference type="Gene3D" id="1.10.3210.10">
    <property type="entry name" value="Hypothetical protein af1432"/>
    <property type="match status" value="1"/>
</dbReference>
<dbReference type="InterPro" id="IPR029787">
    <property type="entry name" value="Nucleotide_cyclase"/>
</dbReference>
<dbReference type="Proteomes" id="UP000077407">
    <property type="component" value="Unassembled WGS sequence"/>
</dbReference>
<dbReference type="InterPro" id="IPR003607">
    <property type="entry name" value="HD/PDEase_dom"/>
</dbReference>
<dbReference type="InterPro" id="IPR000160">
    <property type="entry name" value="GGDEF_dom"/>
</dbReference>
<dbReference type="Gene3D" id="3.30.70.270">
    <property type="match status" value="1"/>
</dbReference>
<dbReference type="Pfam" id="PF00497">
    <property type="entry name" value="SBP_bac_3"/>
    <property type="match status" value="1"/>
</dbReference>
<evidence type="ECO:0000259" key="1">
    <source>
        <dbReference type="PROSITE" id="PS50112"/>
    </source>
</evidence>
<dbReference type="EC" id="3.1.4.52" evidence="4"/>
<dbReference type="SUPFAM" id="SSF55073">
    <property type="entry name" value="Nucleotide cyclase"/>
    <property type="match status" value="1"/>
</dbReference>
<dbReference type="SMART" id="SM00062">
    <property type="entry name" value="PBPb"/>
    <property type="match status" value="1"/>
</dbReference>
<dbReference type="SUPFAM" id="SSF53850">
    <property type="entry name" value="Periplasmic binding protein-like II"/>
    <property type="match status" value="1"/>
</dbReference>
<comment type="caution">
    <text evidence="4">The sequence shown here is derived from an EMBL/GenBank/DDBJ whole genome shotgun (WGS) entry which is preliminary data.</text>
</comment>
<dbReference type="Gene3D" id="3.40.190.10">
    <property type="entry name" value="Periplasmic binding protein-like II"/>
    <property type="match status" value="2"/>
</dbReference>
<dbReference type="InterPro" id="IPR013656">
    <property type="entry name" value="PAS_4"/>
</dbReference>
<dbReference type="SUPFAM" id="SSF109604">
    <property type="entry name" value="HD-domain/PDEase-like"/>
    <property type="match status" value="1"/>
</dbReference>
<gene>
    <name evidence="4" type="primary">rpfG_3</name>
    <name evidence="4" type="ORF">WY13_00932</name>
</gene>
<dbReference type="Pfam" id="PF13487">
    <property type="entry name" value="HD_5"/>
    <property type="match status" value="1"/>
</dbReference>
<dbReference type="PANTHER" id="PTHR43155">
    <property type="entry name" value="CYCLIC DI-GMP PHOSPHODIESTERASE PA4108-RELATED"/>
    <property type="match status" value="1"/>
</dbReference>